<feature type="domain" description="Large ribosomal subunit protein uL6 alpha-beta" evidence="7">
    <location>
        <begin position="12"/>
        <end position="80"/>
    </location>
</feature>
<dbReference type="AlphaFoldDB" id="A0A0H4T5S5"/>
<evidence type="ECO:0000256" key="1">
    <source>
        <dbReference type="ARBA" id="ARBA00009356"/>
    </source>
</evidence>
<dbReference type="GO" id="GO:0002181">
    <property type="term" value="P:cytoplasmic translation"/>
    <property type="evidence" value="ECO:0007669"/>
    <property type="project" value="TreeGrafter"/>
</dbReference>
<dbReference type="GO" id="GO:0003735">
    <property type="term" value="F:structural constituent of ribosome"/>
    <property type="evidence" value="ECO:0007669"/>
    <property type="project" value="UniProtKB-UniRule"/>
</dbReference>
<dbReference type="Pfam" id="PF00347">
    <property type="entry name" value="Ribosomal_L6"/>
    <property type="match status" value="2"/>
</dbReference>
<keyword evidence="2 4" id="KW-0689">Ribosomal protein</keyword>
<gene>
    <name evidence="4 8" type="primary">rplF</name>
</gene>
<keyword evidence="4 6" id="KW-0699">rRNA-binding</keyword>
<dbReference type="InterPro" id="IPR019906">
    <property type="entry name" value="Ribosomal_uL6_bac-type"/>
</dbReference>
<name>A0A0H4T5S5_9BACT</name>
<dbReference type="PIRSF" id="PIRSF002162">
    <property type="entry name" value="Ribosomal_L6"/>
    <property type="match status" value="1"/>
</dbReference>
<dbReference type="PANTHER" id="PTHR11655">
    <property type="entry name" value="60S/50S RIBOSOMAL PROTEIN L6/L9"/>
    <property type="match status" value="1"/>
</dbReference>
<dbReference type="InterPro" id="IPR036789">
    <property type="entry name" value="Ribosomal_uL6-like_a/b-dom_sf"/>
</dbReference>
<keyword evidence="4 6" id="KW-0694">RNA-binding</keyword>
<organism evidence="8">
    <name type="scientific">uncultured Acidobacteria bacterium Rifle_16ft_4_minimus_2650</name>
    <dbReference type="NCBI Taxonomy" id="1665083"/>
    <lineage>
        <taxon>Bacteria</taxon>
        <taxon>Pseudomonadati</taxon>
        <taxon>Acidobacteriota</taxon>
        <taxon>environmental samples</taxon>
    </lineage>
</organism>
<dbReference type="EMBL" id="KT006978">
    <property type="protein sequence ID" value="AKQ01792.1"/>
    <property type="molecule type" value="Genomic_DNA"/>
</dbReference>
<dbReference type="PRINTS" id="PR00059">
    <property type="entry name" value="RIBOSOMALL6"/>
</dbReference>
<comment type="function">
    <text evidence="4 6">This protein binds to the 23S rRNA, and is important in its secondary structure. It is located near the subunit interface in the base of the L7/L12 stalk, and near the tRNA binding site of the peptidyltransferase center.</text>
</comment>
<proteinExistence type="inferred from homology"/>
<dbReference type="Gene3D" id="3.90.930.12">
    <property type="entry name" value="Ribosomal protein L6, alpha-beta domain"/>
    <property type="match status" value="2"/>
</dbReference>
<feature type="domain" description="Large ribosomal subunit protein uL6 alpha-beta" evidence="7">
    <location>
        <begin position="88"/>
        <end position="161"/>
    </location>
</feature>
<evidence type="ECO:0000256" key="2">
    <source>
        <dbReference type="ARBA" id="ARBA00022980"/>
    </source>
</evidence>
<reference evidence="8" key="1">
    <citation type="journal article" date="2015" name="ISME J.">
        <title>Aquifer environment selects for microbial species cohorts in sediment and groundwater.</title>
        <authorList>
            <person name="Hug L.A."/>
            <person name="Thomas B.C."/>
            <person name="Brown C.T."/>
            <person name="Frischkorn K.R."/>
            <person name="Williams K.H."/>
            <person name="Tringe S.G."/>
            <person name="Banfield J.F."/>
        </authorList>
    </citation>
    <scope>NUCLEOTIDE SEQUENCE</scope>
</reference>
<accession>A0A0H4T5S5</accession>
<dbReference type="SUPFAM" id="SSF56053">
    <property type="entry name" value="Ribosomal protein L6"/>
    <property type="match status" value="2"/>
</dbReference>
<evidence type="ECO:0000256" key="4">
    <source>
        <dbReference type="HAMAP-Rule" id="MF_01365"/>
    </source>
</evidence>
<sequence>MSRIGRMPIPLPQGVKVQISAGTIEVQGPKGKMSIPVPAGIRFEQKDGVLNALRETDQQRALHGLARALVANAVWGVTQGFKKDLDIVGVGYRAEVKGKSVMFSLGYSHPVEFPIPEGIQVAVEKNTHVVVTGADKAQVGQVAAKMRSLRPPDPYKQKGIRITGERLKKKAGKAGAAKTAA</sequence>
<dbReference type="NCBIfam" id="TIGR03654">
    <property type="entry name" value="L6_bact"/>
    <property type="match status" value="1"/>
</dbReference>
<evidence type="ECO:0000256" key="3">
    <source>
        <dbReference type="ARBA" id="ARBA00023274"/>
    </source>
</evidence>
<dbReference type="GO" id="GO:0022625">
    <property type="term" value="C:cytosolic large ribosomal subunit"/>
    <property type="evidence" value="ECO:0007669"/>
    <property type="project" value="UniProtKB-UniRule"/>
</dbReference>
<keyword evidence="3 4" id="KW-0687">Ribonucleoprotein</keyword>
<protein>
    <recommendedName>
        <fullName evidence="4">Large ribosomal subunit protein uL6</fullName>
    </recommendedName>
</protein>
<evidence type="ECO:0000256" key="5">
    <source>
        <dbReference type="RuleBase" id="RU003869"/>
    </source>
</evidence>
<dbReference type="InterPro" id="IPR020040">
    <property type="entry name" value="Ribosomal_uL6_a/b-dom"/>
</dbReference>
<comment type="subunit">
    <text evidence="4">Part of the 50S ribosomal subunit.</text>
</comment>
<dbReference type="FunFam" id="3.90.930.12:FF:000001">
    <property type="entry name" value="50S ribosomal protein L6"/>
    <property type="match status" value="1"/>
</dbReference>
<evidence type="ECO:0000313" key="8">
    <source>
        <dbReference type="EMBL" id="AKQ01792.1"/>
    </source>
</evidence>
<dbReference type="GO" id="GO:0019843">
    <property type="term" value="F:rRNA binding"/>
    <property type="evidence" value="ECO:0007669"/>
    <property type="project" value="UniProtKB-UniRule"/>
</dbReference>
<dbReference type="HAMAP" id="MF_01365_B">
    <property type="entry name" value="Ribosomal_uL6_B"/>
    <property type="match status" value="1"/>
</dbReference>
<comment type="similarity">
    <text evidence="1 4 5">Belongs to the universal ribosomal protein uL6 family.</text>
</comment>
<evidence type="ECO:0000256" key="6">
    <source>
        <dbReference type="RuleBase" id="RU003870"/>
    </source>
</evidence>
<dbReference type="InterPro" id="IPR000702">
    <property type="entry name" value="Ribosomal_uL6-like"/>
</dbReference>
<evidence type="ECO:0000259" key="7">
    <source>
        <dbReference type="Pfam" id="PF00347"/>
    </source>
</evidence>
<dbReference type="PANTHER" id="PTHR11655:SF14">
    <property type="entry name" value="LARGE RIBOSOMAL SUBUNIT PROTEIN UL6M"/>
    <property type="match status" value="1"/>
</dbReference>